<dbReference type="Gene3D" id="3.90.1300.10">
    <property type="entry name" value="Amidase signature (AS) domain"/>
    <property type="match status" value="1"/>
</dbReference>
<dbReference type="Proteomes" id="UP001164390">
    <property type="component" value="Chromosome"/>
</dbReference>
<dbReference type="InterPro" id="IPR036928">
    <property type="entry name" value="AS_sf"/>
</dbReference>
<evidence type="ECO:0000259" key="2">
    <source>
        <dbReference type="Pfam" id="PF01425"/>
    </source>
</evidence>
<accession>A0AA46TFH1</accession>
<dbReference type="InterPro" id="IPR023631">
    <property type="entry name" value="Amidase_dom"/>
</dbReference>
<dbReference type="AlphaFoldDB" id="A0AA46TFH1"/>
<proteinExistence type="inferred from homology"/>
<dbReference type="InterPro" id="IPR020556">
    <property type="entry name" value="Amidase_CS"/>
</dbReference>
<dbReference type="Pfam" id="PF01425">
    <property type="entry name" value="Amidase"/>
    <property type="match status" value="1"/>
</dbReference>
<evidence type="ECO:0000313" key="3">
    <source>
        <dbReference type="EMBL" id="UYM04270.1"/>
    </source>
</evidence>
<comment type="similarity">
    <text evidence="1">Belongs to the amidase family.</text>
</comment>
<dbReference type="RefSeq" id="WP_271632938.1">
    <property type="nucleotide sequence ID" value="NZ_CP094970.1"/>
</dbReference>
<evidence type="ECO:0000256" key="1">
    <source>
        <dbReference type="ARBA" id="ARBA00009199"/>
    </source>
</evidence>
<keyword evidence="4" id="KW-1185">Reference proteome</keyword>
<name>A0AA46TFH1_9ACTN</name>
<sequence length="478" mass="49910">MSEIHELTALEIAAAYAAGETDPVEVVEHFLARIDEHSDTFGAFVTVTADQARSRAREAAAALAENDDDRRTPLTGVPTAFKDLNLTAGVRTTFGSAAMEDFVPKVSDQVVANIESAGLIGLGKTNTPEFGSPCYTEPDVAPPARTPYDLERSAGGSSGGAAAAVSAGLVPLAQGSDGGGSIRIPASVCGLFGLKPSRGRISGAPRYGDITGLSTAGPIAQTVRDAAAMLDVMAGPAASDPLWAERLAPSDTYLARCDHDPGALRIARFATPVIAETEVDPQVLFAYDQLSETLEGLGHTVEDIDAPFSGAVVSVFETIWAVSASMFPVPEERQARLRPLSRWLRERGAKTSGMELANALLRMNQIAAKAIGALAPYDAVLTPTLAQLPALVGGLRDDNDPAADFEAQKAYTPFTSMWNVTGMPAVSVPTAWSTEGLPIGTMLAGRPGAEHVLLALSAQIEAATSVDGRPWNRPPVAP</sequence>
<dbReference type="SUPFAM" id="SSF75304">
    <property type="entry name" value="Amidase signature (AS) enzymes"/>
    <property type="match status" value="1"/>
</dbReference>
<protein>
    <submittedName>
        <fullName evidence="3">Amidase</fullName>
    </submittedName>
</protein>
<gene>
    <name evidence="3" type="ORF">L0C25_17225</name>
</gene>
<evidence type="ECO:0000313" key="4">
    <source>
        <dbReference type="Proteomes" id="UP001164390"/>
    </source>
</evidence>
<dbReference type="PANTHER" id="PTHR11895">
    <property type="entry name" value="TRANSAMIDASE"/>
    <property type="match status" value="1"/>
</dbReference>
<dbReference type="PROSITE" id="PS00571">
    <property type="entry name" value="AMIDASES"/>
    <property type="match status" value="1"/>
</dbReference>
<feature type="domain" description="Amidase" evidence="2">
    <location>
        <begin position="25"/>
        <end position="454"/>
    </location>
</feature>
<dbReference type="PANTHER" id="PTHR11895:SF7">
    <property type="entry name" value="GLUTAMYL-TRNA(GLN) AMIDOTRANSFERASE SUBUNIT A, MITOCHONDRIAL"/>
    <property type="match status" value="1"/>
</dbReference>
<organism evidence="3 4">
    <name type="scientific">Solicola gregarius</name>
    <dbReference type="NCBI Taxonomy" id="2908642"/>
    <lineage>
        <taxon>Bacteria</taxon>
        <taxon>Bacillati</taxon>
        <taxon>Actinomycetota</taxon>
        <taxon>Actinomycetes</taxon>
        <taxon>Propionibacteriales</taxon>
        <taxon>Nocardioidaceae</taxon>
        <taxon>Solicola</taxon>
    </lineage>
</organism>
<dbReference type="InterPro" id="IPR000120">
    <property type="entry name" value="Amidase"/>
</dbReference>
<dbReference type="GO" id="GO:0003824">
    <property type="term" value="F:catalytic activity"/>
    <property type="evidence" value="ECO:0007669"/>
    <property type="project" value="InterPro"/>
</dbReference>
<dbReference type="EMBL" id="CP094970">
    <property type="protein sequence ID" value="UYM04270.1"/>
    <property type="molecule type" value="Genomic_DNA"/>
</dbReference>
<reference evidence="3" key="1">
    <citation type="submission" date="2022-01" db="EMBL/GenBank/DDBJ databases">
        <title>Nocardioidaceae gen. sp. A5X3R13.</title>
        <authorList>
            <person name="Lopez Marin M.A."/>
            <person name="Uhlik O."/>
        </authorList>
    </citation>
    <scope>NUCLEOTIDE SEQUENCE</scope>
    <source>
        <strain evidence="3">A5X3R13</strain>
    </source>
</reference>
<dbReference type="KEGG" id="sgrg:L0C25_17225"/>